<dbReference type="Proteomes" id="UP001589773">
    <property type="component" value="Unassembled WGS sequence"/>
</dbReference>
<evidence type="ECO:0000259" key="2">
    <source>
        <dbReference type="Pfam" id="PF10988"/>
    </source>
</evidence>
<feature type="domain" description="Putative auto-transporter adhesin head GIN" evidence="2">
    <location>
        <begin position="49"/>
        <end position="249"/>
    </location>
</feature>
<name>A0ABV6FK96_9BURK</name>
<feature type="chain" id="PRO_5047105801" evidence="1">
    <location>
        <begin position="32"/>
        <end position="265"/>
    </location>
</feature>
<feature type="signal peptide" evidence="1">
    <location>
        <begin position="1"/>
        <end position="31"/>
    </location>
</feature>
<dbReference type="Pfam" id="PF10988">
    <property type="entry name" value="DUF2807"/>
    <property type="match status" value="1"/>
</dbReference>
<sequence>MKHLSKLGVAFAALCATLFAPLFTAAGSAVAAPDTATETRPVDARVVRVRLDGVVDLKIRQGATPMLVLTGDPRLLGRTTTLQSGDTLNIGTETKGAGINLGRSMGLHAELTLPNLREVSSESLGGTAISGFSGDELELNLDGAGSMNVSCNYRLLSAKLGGVGSMKIHGINSDSVELNLSGAGHVVLSGRSRQLKAELGGLGGLDARAFAAESVILELSGLGNATVTARDAANVTLSGLGSVTVFGKPLNRKVSVDGLGKVNWK</sequence>
<keyword evidence="4" id="KW-1185">Reference proteome</keyword>
<dbReference type="Gene3D" id="2.160.20.120">
    <property type="match status" value="1"/>
</dbReference>
<evidence type="ECO:0000256" key="1">
    <source>
        <dbReference type="SAM" id="SignalP"/>
    </source>
</evidence>
<comment type="caution">
    <text evidence="3">The sequence shown here is derived from an EMBL/GenBank/DDBJ whole genome shotgun (WGS) entry which is preliminary data.</text>
</comment>
<dbReference type="RefSeq" id="WP_379681188.1">
    <property type="nucleotide sequence ID" value="NZ_JBHLWP010000017.1"/>
</dbReference>
<dbReference type="InterPro" id="IPR021255">
    <property type="entry name" value="DUF2807"/>
</dbReference>
<organism evidence="3 4">
    <name type="scientific">Massilia consociata</name>
    <dbReference type="NCBI Taxonomy" id="760117"/>
    <lineage>
        <taxon>Bacteria</taxon>
        <taxon>Pseudomonadati</taxon>
        <taxon>Pseudomonadota</taxon>
        <taxon>Betaproteobacteria</taxon>
        <taxon>Burkholderiales</taxon>
        <taxon>Oxalobacteraceae</taxon>
        <taxon>Telluria group</taxon>
        <taxon>Massilia</taxon>
    </lineage>
</organism>
<dbReference type="EMBL" id="JBHLWP010000017">
    <property type="protein sequence ID" value="MFC0253963.1"/>
    <property type="molecule type" value="Genomic_DNA"/>
</dbReference>
<proteinExistence type="predicted"/>
<gene>
    <name evidence="3" type="ORF">ACFFJK_18855</name>
</gene>
<evidence type="ECO:0000313" key="4">
    <source>
        <dbReference type="Proteomes" id="UP001589773"/>
    </source>
</evidence>
<protein>
    <submittedName>
        <fullName evidence="3">GIN domain-containing protein</fullName>
    </submittedName>
</protein>
<reference evidence="3 4" key="1">
    <citation type="submission" date="2024-09" db="EMBL/GenBank/DDBJ databases">
        <authorList>
            <person name="Sun Q."/>
            <person name="Mori K."/>
        </authorList>
    </citation>
    <scope>NUCLEOTIDE SEQUENCE [LARGE SCALE GENOMIC DNA]</scope>
    <source>
        <strain evidence="3 4">CCM 7792</strain>
    </source>
</reference>
<evidence type="ECO:0000313" key="3">
    <source>
        <dbReference type="EMBL" id="MFC0253963.1"/>
    </source>
</evidence>
<accession>A0ABV6FK96</accession>
<keyword evidence="1" id="KW-0732">Signal</keyword>